<reference evidence="2" key="1">
    <citation type="submission" date="2021-02" db="EMBL/GenBank/DDBJ databases">
        <title>Genome sequence Cadophora malorum strain M34.</title>
        <authorList>
            <person name="Stefanovic E."/>
            <person name="Vu D."/>
            <person name="Scully C."/>
            <person name="Dijksterhuis J."/>
            <person name="Roader J."/>
            <person name="Houbraken J."/>
        </authorList>
    </citation>
    <scope>NUCLEOTIDE SEQUENCE</scope>
    <source>
        <strain evidence="2">M34</strain>
    </source>
</reference>
<accession>A0A8H7WD37</accession>
<evidence type="ECO:0000313" key="2">
    <source>
        <dbReference type="EMBL" id="KAG4422562.1"/>
    </source>
</evidence>
<dbReference type="Proteomes" id="UP000664132">
    <property type="component" value="Unassembled WGS sequence"/>
</dbReference>
<dbReference type="OrthoDB" id="5596743at2759"/>
<keyword evidence="1" id="KW-0732">Signal</keyword>
<name>A0A8H7WD37_9HELO</name>
<protein>
    <submittedName>
        <fullName evidence="2">Uncharacterized protein</fullName>
    </submittedName>
</protein>
<feature type="chain" id="PRO_5034687549" evidence="1">
    <location>
        <begin position="17"/>
        <end position="203"/>
    </location>
</feature>
<sequence length="203" mass="20940">MRYLTILPVVATLAAADVIATCARKNCLRAVIASGAKPGPSSASEDCSSYLQGQSQPMPRPVLVQLGATNPNIVYAVLPNADDQYISSFTSNIAEAARFTLTADRSLASNGHVAGMEKATNLGTIFFQTNPAASNRVTLKCTRSAANILSCSGNSAATNLSEACPGTCGRPPNPAFCGSVALGNYVDDSCAPLTFETIGLCTV</sequence>
<dbReference type="AlphaFoldDB" id="A0A8H7WD37"/>
<comment type="caution">
    <text evidence="2">The sequence shown here is derived from an EMBL/GenBank/DDBJ whole genome shotgun (WGS) entry which is preliminary data.</text>
</comment>
<evidence type="ECO:0000313" key="3">
    <source>
        <dbReference type="Proteomes" id="UP000664132"/>
    </source>
</evidence>
<keyword evidence="3" id="KW-1185">Reference proteome</keyword>
<evidence type="ECO:0000256" key="1">
    <source>
        <dbReference type="SAM" id="SignalP"/>
    </source>
</evidence>
<proteinExistence type="predicted"/>
<dbReference type="EMBL" id="JAFJYH010000047">
    <property type="protein sequence ID" value="KAG4422562.1"/>
    <property type="molecule type" value="Genomic_DNA"/>
</dbReference>
<organism evidence="2 3">
    <name type="scientific">Cadophora malorum</name>
    <dbReference type="NCBI Taxonomy" id="108018"/>
    <lineage>
        <taxon>Eukaryota</taxon>
        <taxon>Fungi</taxon>
        <taxon>Dikarya</taxon>
        <taxon>Ascomycota</taxon>
        <taxon>Pezizomycotina</taxon>
        <taxon>Leotiomycetes</taxon>
        <taxon>Helotiales</taxon>
        <taxon>Ploettnerulaceae</taxon>
        <taxon>Cadophora</taxon>
    </lineage>
</organism>
<feature type="signal peptide" evidence="1">
    <location>
        <begin position="1"/>
        <end position="16"/>
    </location>
</feature>
<gene>
    <name evidence="2" type="ORF">IFR04_004331</name>
</gene>